<dbReference type="InterPro" id="IPR036724">
    <property type="entry name" value="Cobalamin-bd_sf"/>
</dbReference>
<accession>A0A1U7PSE7</accession>
<gene>
    <name evidence="2" type="ORF">SAMN05428946_2600</name>
</gene>
<dbReference type="Gene3D" id="3.40.50.280">
    <property type="entry name" value="Cobalamin-binding domain"/>
    <property type="match status" value="1"/>
</dbReference>
<dbReference type="InterPro" id="IPR003759">
    <property type="entry name" value="Cbl-bd_cap"/>
</dbReference>
<dbReference type="GO" id="GO:0031419">
    <property type="term" value="F:cobalamin binding"/>
    <property type="evidence" value="ECO:0007669"/>
    <property type="project" value="InterPro"/>
</dbReference>
<feature type="domain" description="B12-binding" evidence="1">
    <location>
        <begin position="84"/>
        <end position="211"/>
    </location>
</feature>
<organism evidence="2 3">
    <name type="scientific">Edaphobacillus lindanitolerans</name>
    <dbReference type="NCBI Taxonomy" id="550447"/>
    <lineage>
        <taxon>Bacteria</taxon>
        <taxon>Bacillati</taxon>
        <taxon>Bacillota</taxon>
        <taxon>Bacilli</taxon>
        <taxon>Bacillales</taxon>
        <taxon>Bacillaceae</taxon>
        <taxon>Edaphobacillus</taxon>
    </lineage>
</organism>
<dbReference type="AlphaFoldDB" id="A0A1U7PSE7"/>
<proteinExistence type="predicted"/>
<dbReference type="CDD" id="cd02065">
    <property type="entry name" value="B12-binding_like"/>
    <property type="match status" value="1"/>
</dbReference>
<dbReference type="EMBL" id="FTPL01000004">
    <property type="protein sequence ID" value="SIT91128.1"/>
    <property type="molecule type" value="Genomic_DNA"/>
</dbReference>
<protein>
    <submittedName>
        <fullName evidence="2">Methanogenic corrinoid protein MtbC1</fullName>
    </submittedName>
</protein>
<reference evidence="3" key="1">
    <citation type="submission" date="2017-01" db="EMBL/GenBank/DDBJ databases">
        <authorList>
            <person name="Varghese N."/>
            <person name="Submissions S."/>
        </authorList>
    </citation>
    <scope>NUCLEOTIDE SEQUENCE [LARGE SCALE GENOMIC DNA]</scope>
    <source>
        <strain evidence="3">MNA4</strain>
    </source>
</reference>
<dbReference type="SUPFAM" id="SSF52242">
    <property type="entry name" value="Cobalamin (vitamin B12)-binding domain"/>
    <property type="match status" value="1"/>
</dbReference>
<keyword evidence="3" id="KW-1185">Reference proteome</keyword>
<dbReference type="Pfam" id="PF02310">
    <property type="entry name" value="B12-binding"/>
    <property type="match status" value="1"/>
</dbReference>
<dbReference type="Gene3D" id="1.10.1240.10">
    <property type="entry name" value="Methionine synthase domain"/>
    <property type="match status" value="1"/>
</dbReference>
<name>A0A1U7PSE7_9BACI</name>
<dbReference type="Pfam" id="PF02607">
    <property type="entry name" value="B12-binding_2"/>
    <property type="match status" value="1"/>
</dbReference>
<evidence type="ECO:0000313" key="2">
    <source>
        <dbReference type="EMBL" id="SIT91128.1"/>
    </source>
</evidence>
<sequence>MQHIGTLASILLEGDADKAWECIQRYPAVSRLDVYQNLLTPAMQQVGHLWEMNEITVADEHLATATCDFVLSKLAFHPDKRRSGRKAMFLCLDGEQHYIGLKMVNSIFEEQGWETRYLGPSLPLEYALDFAKTWRPDVIGLSVGIVYHLPKLKDYAEAFAALPDSPSVLLGGRLAGLYDLRPYCSADTVILRDLPETEQWLRHFETGGKKHAGFGSTASSSVFES</sequence>
<dbReference type="InterPro" id="IPR036594">
    <property type="entry name" value="Meth_synthase_dom"/>
</dbReference>
<evidence type="ECO:0000259" key="1">
    <source>
        <dbReference type="PROSITE" id="PS51332"/>
    </source>
</evidence>
<dbReference type="STRING" id="550447.SAMN05428946_2600"/>
<dbReference type="PROSITE" id="PS51332">
    <property type="entry name" value="B12_BINDING"/>
    <property type="match status" value="1"/>
</dbReference>
<dbReference type="Proteomes" id="UP000187550">
    <property type="component" value="Unassembled WGS sequence"/>
</dbReference>
<dbReference type="InterPro" id="IPR006158">
    <property type="entry name" value="Cobalamin-bd"/>
</dbReference>
<evidence type="ECO:0000313" key="3">
    <source>
        <dbReference type="Proteomes" id="UP000187550"/>
    </source>
</evidence>
<dbReference type="OrthoDB" id="5756833at2"/>
<dbReference type="GO" id="GO:0046872">
    <property type="term" value="F:metal ion binding"/>
    <property type="evidence" value="ECO:0007669"/>
    <property type="project" value="InterPro"/>
</dbReference>